<reference evidence="2 3" key="1">
    <citation type="journal article" date="2018" name="Int. J. Syst. Evol. Microbiol.">
        <title>Bifidobacterium callitrichidarum sp. nov. from the faeces of the emperor tamarin (Saguinus imperator).</title>
        <authorList>
            <person name="Modesto M."/>
            <person name="Michelini S."/>
            <person name="Sansosti M.C."/>
            <person name="De Filippo C."/>
            <person name="Cavalieri D."/>
            <person name="Qvirist L."/>
            <person name="Andlid T."/>
            <person name="Spiezio C."/>
            <person name="Sandri C."/>
            <person name="Pascarelli S."/>
            <person name="Sgorbati B."/>
            <person name="Mattarelli P."/>
        </authorList>
    </citation>
    <scope>NUCLEOTIDE SEQUENCE [LARGE SCALE GENOMIC DNA]</scope>
    <source>
        <strain evidence="2 3">TRI 5</strain>
    </source>
</reference>
<keyword evidence="1" id="KW-1133">Transmembrane helix</keyword>
<proteinExistence type="predicted"/>
<evidence type="ECO:0000313" key="2">
    <source>
        <dbReference type="EMBL" id="PWG66703.1"/>
    </source>
</evidence>
<accession>A0A2U2NC72</accession>
<feature type="transmembrane region" description="Helical" evidence="1">
    <location>
        <begin position="46"/>
        <end position="65"/>
    </location>
</feature>
<evidence type="ECO:0000256" key="1">
    <source>
        <dbReference type="SAM" id="Phobius"/>
    </source>
</evidence>
<organism evidence="2 3">
    <name type="scientific">Bifidobacterium callitrichidarum</name>
    <dbReference type="NCBI Taxonomy" id="2052941"/>
    <lineage>
        <taxon>Bacteria</taxon>
        <taxon>Bacillati</taxon>
        <taxon>Actinomycetota</taxon>
        <taxon>Actinomycetes</taxon>
        <taxon>Bifidobacteriales</taxon>
        <taxon>Bifidobacteriaceae</taxon>
        <taxon>Bifidobacterium</taxon>
    </lineage>
</organism>
<name>A0A2U2NC72_9BIFI</name>
<dbReference type="EMBL" id="QFFM01000003">
    <property type="protein sequence ID" value="PWG66703.1"/>
    <property type="molecule type" value="Genomic_DNA"/>
</dbReference>
<dbReference type="RefSeq" id="WP_109056272.1">
    <property type="nucleotide sequence ID" value="NZ_QFFM01000003.1"/>
</dbReference>
<comment type="caution">
    <text evidence="2">The sequence shown here is derived from an EMBL/GenBank/DDBJ whole genome shotgun (WGS) entry which is preliminary data.</text>
</comment>
<feature type="transmembrane region" description="Helical" evidence="1">
    <location>
        <begin position="7"/>
        <end position="26"/>
    </location>
</feature>
<sequence length="177" mass="19526">MLTAMCVIGIILLVLMAPFIGLGMFFETSTGQSVYDGINWVLGGGWFVIIFGGIVWLGCLCGMLFQPFSLLEGQSTERKYNHSNFELFFSFIITTVLTILAALLGRWVWPFGWSRKVVMWVMIISIVLQGIVTLLGMNANKKPANPVSATIPPSVAIIDTTMASTTEKKETPKLRVD</sequence>
<keyword evidence="1" id="KW-0472">Membrane</keyword>
<evidence type="ECO:0000313" key="3">
    <source>
        <dbReference type="Proteomes" id="UP000245876"/>
    </source>
</evidence>
<dbReference type="Proteomes" id="UP000245876">
    <property type="component" value="Unassembled WGS sequence"/>
</dbReference>
<feature type="transmembrane region" description="Helical" evidence="1">
    <location>
        <begin position="85"/>
        <end position="105"/>
    </location>
</feature>
<feature type="transmembrane region" description="Helical" evidence="1">
    <location>
        <begin position="117"/>
        <end position="137"/>
    </location>
</feature>
<gene>
    <name evidence="2" type="ORF">DF196_02020</name>
</gene>
<keyword evidence="3" id="KW-1185">Reference proteome</keyword>
<dbReference type="AlphaFoldDB" id="A0A2U2NC72"/>
<keyword evidence="1" id="KW-0812">Transmembrane</keyword>
<protein>
    <submittedName>
        <fullName evidence="2">Uncharacterized protein</fullName>
    </submittedName>
</protein>